<evidence type="ECO:0000256" key="1">
    <source>
        <dbReference type="SAM" id="Phobius"/>
    </source>
</evidence>
<dbReference type="InterPro" id="IPR004699">
    <property type="entry name" value="PTS_IID_sorb"/>
</dbReference>
<evidence type="ECO:0000313" key="3">
    <source>
        <dbReference type="Proteomes" id="UP000242754"/>
    </source>
</evidence>
<feature type="transmembrane region" description="Helical" evidence="1">
    <location>
        <begin position="68"/>
        <end position="90"/>
    </location>
</feature>
<protein>
    <submittedName>
        <fullName evidence="2">Eii-gut: pts system glucitol/sorbitol-specific iic component</fullName>
    </submittedName>
</protein>
<gene>
    <name evidence="2" type="ORF">Tpal_2787</name>
</gene>
<keyword evidence="1" id="KW-0812">Transmembrane</keyword>
<dbReference type="GO" id="GO:0009401">
    <property type="term" value="P:phosphoenolpyruvate-dependent sugar phosphotransferase system"/>
    <property type="evidence" value="ECO:0007669"/>
    <property type="project" value="InterPro"/>
</dbReference>
<dbReference type="EMBL" id="FJNE01000013">
    <property type="protein sequence ID" value="CZR02784.1"/>
    <property type="molecule type" value="Genomic_DNA"/>
</dbReference>
<accession>A0A143YZY5</accession>
<dbReference type="PANTHER" id="PTHR40399">
    <property type="entry name" value="PTS SYSTEM GLUCITOL/SORBITOL-SPECIFIC EIIC COMPONENT"/>
    <property type="match status" value="1"/>
</dbReference>
<name>A0A143YZY5_9LACT</name>
<dbReference type="RefSeq" id="WP_087034281.1">
    <property type="nucleotide sequence ID" value="NZ_FJNE01000013.1"/>
</dbReference>
<feature type="transmembrane region" description="Helical" evidence="1">
    <location>
        <begin position="22"/>
        <end position="47"/>
    </location>
</feature>
<keyword evidence="1" id="KW-1133">Transmembrane helix</keyword>
<evidence type="ECO:0000313" key="2">
    <source>
        <dbReference type="EMBL" id="CZR02784.1"/>
    </source>
</evidence>
<dbReference type="AlphaFoldDB" id="A0A143YZY5"/>
<keyword evidence="1" id="KW-0472">Membrane</keyword>
<organism evidence="2 3">
    <name type="scientific">Trichococcus palustris</name>
    <dbReference type="NCBI Taxonomy" id="140314"/>
    <lineage>
        <taxon>Bacteria</taxon>
        <taxon>Bacillati</taxon>
        <taxon>Bacillota</taxon>
        <taxon>Bacilli</taxon>
        <taxon>Lactobacillales</taxon>
        <taxon>Carnobacteriaceae</taxon>
        <taxon>Trichococcus</taxon>
    </lineage>
</organism>
<dbReference type="Proteomes" id="UP000242754">
    <property type="component" value="Unassembled WGS sequence"/>
</dbReference>
<sequence>MDILIKGAEGFIGLFRLGAATFISWMTGIVPVVLILMVFMNVVIKLIGEDKINSFAQKTSKYSLVRNCILPFLAAFMLGNPASFTLGRFLPEFYKPSYYAALAQYNHTSNGIFPHINAGELFVFLGIASGIETLGLSTTPLAMRYLLVGLVMNAVGGYVTDFTTAYVCKKTGIQLSKTVDVQ</sequence>
<dbReference type="GO" id="GO:0016020">
    <property type="term" value="C:membrane"/>
    <property type="evidence" value="ECO:0007669"/>
    <property type="project" value="InterPro"/>
</dbReference>
<dbReference type="PANTHER" id="PTHR40399:SF1">
    <property type="entry name" value="PTS SYSTEM GLUCITOL_SORBITOL-SPECIFIC EIIC COMPONENT"/>
    <property type="match status" value="1"/>
</dbReference>
<dbReference type="OrthoDB" id="9799765at2"/>
<dbReference type="Pfam" id="PF03608">
    <property type="entry name" value="EII-GUT"/>
    <property type="match status" value="1"/>
</dbReference>
<proteinExistence type="predicted"/>
<reference evidence="2 3" key="1">
    <citation type="submission" date="2016-02" db="EMBL/GenBank/DDBJ databases">
        <authorList>
            <person name="Wen L."/>
            <person name="He K."/>
            <person name="Yang H."/>
        </authorList>
    </citation>
    <scope>NUCLEOTIDE SEQUENCE [LARGE SCALE GENOMIC DNA]</scope>
    <source>
        <strain evidence="2">Trichococcus palustris</strain>
    </source>
</reference>
<dbReference type="NCBIfam" id="TIGR00821">
    <property type="entry name" value="EII-GUT"/>
    <property type="match status" value="1"/>
</dbReference>
<dbReference type="STRING" id="140314.SAMN04488076_1415"/>
<feature type="transmembrane region" description="Helical" evidence="1">
    <location>
        <begin position="145"/>
        <end position="168"/>
    </location>
</feature>
<dbReference type="PIRSF" id="PIRSF038321">
    <property type="entry name" value="PTS_glc_srb_IIC"/>
    <property type="match status" value="1"/>
</dbReference>
<dbReference type="PROSITE" id="PS51107">
    <property type="entry name" value="PTS_EIIC_TYPE_5"/>
    <property type="match status" value="1"/>
</dbReference>
<keyword evidence="3" id="KW-1185">Reference proteome</keyword>